<accession>A0A1I8FRI9</accession>
<reference evidence="3" key="1">
    <citation type="submission" date="2016-11" db="UniProtKB">
        <authorList>
            <consortium name="WormBaseParasite"/>
        </authorList>
    </citation>
    <scope>IDENTIFICATION</scope>
</reference>
<dbReference type="WBParaSite" id="maker-unitig_44437-snap-gene-0.2-mRNA-1">
    <property type="protein sequence ID" value="maker-unitig_44437-snap-gene-0.2-mRNA-1"/>
    <property type="gene ID" value="maker-unitig_44437-snap-gene-0.2"/>
</dbReference>
<keyword evidence="2" id="KW-1185">Reference proteome</keyword>
<protein>
    <submittedName>
        <fullName evidence="3">Protein kinase domain-containing protein</fullName>
    </submittedName>
</protein>
<feature type="region of interest" description="Disordered" evidence="1">
    <location>
        <begin position="207"/>
        <end position="263"/>
    </location>
</feature>
<sequence length="541" mass="58188">MPIPTEVSALLTEMLKDFGGVEERPPSTRKLRSELSLRSRASAGNWQSSVAPFAALSRKWLPTFESRARRLPRAFLLADRAPQLANFVAPALADPSAELELPGEQLDGKPVQHWVKVHSVLPSVRVLLRNGCAVRCVQLRGTNGRVYSYLLEQDSASSATPPPALACVARKASVGHLTRIITGSLAKDEGASQALLQGRCASKCRPNLAAAPDSTEDPSGRPLSLHRMPQPGRQPGPEAGQAARPLAARSSLSDNSCSAAGSRPGFELAGPSEFLHPLVRRVVTPAAGAAGAAGDDAGLAEKLARTPPASLVLGPFAAPPGPFASQAADSQPPTRRPPCIASARCLVLAQIPAWPPICRCVFKRRKVILTYPTGKARGALSRSLTPSRAVMSGQRRVGQFLAHAYRRLAAFEGAAKIRTSASSLASMSWCSGAATCGLIVRADKTLRHLKHGFQPVPPFGRLAPLFLRCLARENGFERISPTHYRADEREDSSRDGKEFQRRLNHGYPCCYCPMAATGWVHHHVRRAKHTACCQLHRDIQV</sequence>
<evidence type="ECO:0000313" key="3">
    <source>
        <dbReference type="WBParaSite" id="maker-unitig_44437-snap-gene-0.2-mRNA-1"/>
    </source>
</evidence>
<evidence type="ECO:0000256" key="1">
    <source>
        <dbReference type="SAM" id="MobiDB-lite"/>
    </source>
</evidence>
<dbReference type="AlphaFoldDB" id="A0A1I8FRI9"/>
<organism evidence="2 3">
    <name type="scientific">Macrostomum lignano</name>
    <dbReference type="NCBI Taxonomy" id="282301"/>
    <lineage>
        <taxon>Eukaryota</taxon>
        <taxon>Metazoa</taxon>
        <taxon>Spiralia</taxon>
        <taxon>Lophotrochozoa</taxon>
        <taxon>Platyhelminthes</taxon>
        <taxon>Rhabditophora</taxon>
        <taxon>Macrostomorpha</taxon>
        <taxon>Macrostomida</taxon>
        <taxon>Macrostomidae</taxon>
        <taxon>Macrostomum</taxon>
    </lineage>
</organism>
<name>A0A1I8FRI9_9PLAT</name>
<evidence type="ECO:0000313" key="2">
    <source>
        <dbReference type="Proteomes" id="UP000095280"/>
    </source>
</evidence>
<feature type="compositionally biased region" description="Low complexity" evidence="1">
    <location>
        <begin position="242"/>
        <end position="253"/>
    </location>
</feature>
<proteinExistence type="predicted"/>
<dbReference type="Proteomes" id="UP000095280">
    <property type="component" value="Unplaced"/>
</dbReference>